<sequence>MSVSCSRGLWHENFNKEVICFSFSPFVCLWPLTILHAWDKIHMKSQWKTIIK</sequence>
<dbReference type="Proteomes" id="UP000265566">
    <property type="component" value="Chromosome 2"/>
</dbReference>
<reference evidence="2" key="1">
    <citation type="journal article" date="2018" name="Nat. Plants">
        <title>Whole-genome landscape of Medicago truncatula symbiotic genes.</title>
        <authorList>
            <person name="Pecrix Y."/>
            <person name="Staton S.E."/>
            <person name="Sallet E."/>
            <person name="Lelandais-Briere C."/>
            <person name="Moreau S."/>
            <person name="Carrere S."/>
            <person name="Blein T."/>
            <person name="Jardinaud M.F."/>
            <person name="Latrasse D."/>
            <person name="Zouine M."/>
            <person name="Zahm M."/>
            <person name="Kreplak J."/>
            <person name="Mayjonade B."/>
            <person name="Satge C."/>
            <person name="Perez M."/>
            <person name="Cauet S."/>
            <person name="Marande W."/>
            <person name="Chantry-Darmon C."/>
            <person name="Lopez-Roques C."/>
            <person name="Bouchez O."/>
            <person name="Berard A."/>
            <person name="Debelle F."/>
            <person name="Munos S."/>
            <person name="Bendahmane A."/>
            <person name="Berges H."/>
            <person name="Niebel A."/>
            <person name="Buitink J."/>
            <person name="Frugier F."/>
            <person name="Benhamed M."/>
            <person name="Crespi M."/>
            <person name="Gouzy J."/>
            <person name="Gamas P."/>
        </authorList>
    </citation>
    <scope>NUCLEOTIDE SEQUENCE [LARGE SCALE GENOMIC DNA]</scope>
    <source>
        <strain evidence="2">cv. Jemalong A17</strain>
    </source>
</reference>
<dbReference type="AlphaFoldDB" id="A0A396JCQ3"/>
<accession>A0A396JCQ3</accession>
<name>A0A396JCQ3_MEDTR</name>
<evidence type="ECO:0000313" key="2">
    <source>
        <dbReference type="Proteomes" id="UP000265566"/>
    </source>
</evidence>
<protein>
    <submittedName>
        <fullName evidence="1">Uncharacterized protein</fullName>
    </submittedName>
</protein>
<dbReference type="Gramene" id="rna10261">
    <property type="protein sequence ID" value="RHN74235.1"/>
    <property type="gene ID" value="gene10261"/>
</dbReference>
<proteinExistence type="predicted"/>
<dbReference type="EMBL" id="PSQE01000002">
    <property type="protein sequence ID" value="RHN74235.1"/>
    <property type="molecule type" value="Genomic_DNA"/>
</dbReference>
<organism evidence="1 2">
    <name type="scientific">Medicago truncatula</name>
    <name type="common">Barrel medic</name>
    <name type="synonym">Medicago tribuloides</name>
    <dbReference type="NCBI Taxonomy" id="3880"/>
    <lineage>
        <taxon>Eukaryota</taxon>
        <taxon>Viridiplantae</taxon>
        <taxon>Streptophyta</taxon>
        <taxon>Embryophyta</taxon>
        <taxon>Tracheophyta</taxon>
        <taxon>Spermatophyta</taxon>
        <taxon>Magnoliopsida</taxon>
        <taxon>eudicotyledons</taxon>
        <taxon>Gunneridae</taxon>
        <taxon>Pentapetalae</taxon>
        <taxon>rosids</taxon>
        <taxon>fabids</taxon>
        <taxon>Fabales</taxon>
        <taxon>Fabaceae</taxon>
        <taxon>Papilionoideae</taxon>
        <taxon>50 kb inversion clade</taxon>
        <taxon>NPAAA clade</taxon>
        <taxon>Hologalegina</taxon>
        <taxon>IRL clade</taxon>
        <taxon>Trifolieae</taxon>
        <taxon>Medicago</taxon>
    </lineage>
</organism>
<gene>
    <name evidence="1" type="ORF">MtrunA17_Chr2g0308041</name>
</gene>
<evidence type="ECO:0000313" key="1">
    <source>
        <dbReference type="EMBL" id="RHN74235.1"/>
    </source>
</evidence>
<comment type="caution">
    <text evidence="1">The sequence shown here is derived from an EMBL/GenBank/DDBJ whole genome shotgun (WGS) entry which is preliminary data.</text>
</comment>